<dbReference type="PANTHER" id="PTHR47260">
    <property type="entry name" value="UPF0644 PROTEIN PB2B4.06"/>
    <property type="match status" value="1"/>
</dbReference>
<evidence type="ECO:0000259" key="1">
    <source>
        <dbReference type="Pfam" id="PF03061"/>
    </source>
</evidence>
<name>A0A3M7MIA1_9PLEO</name>
<accession>A0A3M7MIA1</accession>
<dbReference type="InterPro" id="IPR006683">
    <property type="entry name" value="Thioestr_dom"/>
</dbReference>
<dbReference type="Gene3D" id="3.10.129.10">
    <property type="entry name" value="Hotdog Thioesterase"/>
    <property type="match status" value="1"/>
</dbReference>
<dbReference type="PANTHER" id="PTHR47260:SF3">
    <property type="entry name" value="THIOESTERASE FAMILY PROTEIN (AFU_ORTHOLOGUE AFUA_7G03960)"/>
    <property type="match status" value="1"/>
</dbReference>
<dbReference type="CDD" id="cd03443">
    <property type="entry name" value="PaaI_thioesterase"/>
    <property type="match status" value="1"/>
</dbReference>
<dbReference type="Pfam" id="PF03061">
    <property type="entry name" value="4HBT"/>
    <property type="match status" value="1"/>
</dbReference>
<evidence type="ECO:0000313" key="3">
    <source>
        <dbReference type="Proteomes" id="UP000265663"/>
    </source>
</evidence>
<dbReference type="SUPFAM" id="SSF54637">
    <property type="entry name" value="Thioesterase/thiol ester dehydrase-isomerase"/>
    <property type="match status" value="1"/>
</dbReference>
<protein>
    <submittedName>
        <fullName evidence="2">Thioesterase superfamily</fullName>
    </submittedName>
</protein>
<dbReference type="Proteomes" id="UP000265663">
    <property type="component" value="Unassembled WGS sequence"/>
</dbReference>
<sequence>MAATPELLDAFAPLTWATPYLKSPNWIACNRERGSEPGEDTDRFCRETMRANHGVRYWLELYEKPITPGERVTKSISLIKYGTGLNGFPGICHGGALFTLLDEVMLHIMVANTMLEHGLGFLKAGEEYWRLQLHERRSAQEVLKGRLATAGMTMKFLAPVLCPGVVGIETNVLEDKANKMKMRAIMRDRQGRPVAEAEALWVRVGGDAAKL</sequence>
<keyword evidence="3" id="KW-1185">Reference proteome</keyword>
<gene>
    <name evidence="2" type="ORF">GMOD_00003267</name>
</gene>
<dbReference type="AlphaFoldDB" id="A0A3M7MIA1"/>
<proteinExistence type="predicted"/>
<organism evidence="2 3">
    <name type="scientific">Pyrenophora seminiperda CCB06</name>
    <dbReference type="NCBI Taxonomy" id="1302712"/>
    <lineage>
        <taxon>Eukaryota</taxon>
        <taxon>Fungi</taxon>
        <taxon>Dikarya</taxon>
        <taxon>Ascomycota</taxon>
        <taxon>Pezizomycotina</taxon>
        <taxon>Dothideomycetes</taxon>
        <taxon>Pleosporomycetidae</taxon>
        <taxon>Pleosporales</taxon>
        <taxon>Pleosporineae</taxon>
        <taxon>Pleosporaceae</taxon>
        <taxon>Pyrenophora</taxon>
    </lineage>
</organism>
<dbReference type="OrthoDB" id="506431at2759"/>
<reference evidence="2 3" key="1">
    <citation type="journal article" date="2014" name="PLoS ONE">
        <title>De novo Genome Assembly of the Fungal Plant Pathogen Pyrenophora semeniperda.</title>
        <authorList>
            <person name="Soliai M.M."/>
            <person name="Meyer S.E."/>
            <person name="Udall J.A."/>
            <person name="Elzinga D.E."/>
            <person name="Hermansen R.A."/>
            <person name="Bodily P.M."/>
            <person name="Hart A.A."/>
            <person name="Coleman C.E."/>
        </authorList>
    </citation>
    <scope>NUCLEOTIDE SEQUENCE [LARGE SCALE GENOMIC DNA]</scope>
    <source>
        <strain evidence="2 3">CCB06</strain>
        <tissue evidence="2">Mycelium</tissue>
    </source>
</reference>
<feature type="domain" description="Thioesterase" evidence="1">
    <location>
        <begin position="90"/>
        <end position="194"/>
    </location>
</feature>
<evidence type="ECO:0000313" key="2">
    <source>
        <dbReference type="EMBL" id="RMZ74255.1"/>
    </source>
</evidence>
<dbReference type="InterPro" id="IPR029069">
    <property type="entry name" value="HotDog_dom_sf"/>
</dbReference>
<dbReference type="InterPro" id="IPR052061">
    <property type="entry name" value="PTE-AB_protein"/>
</dbReference>
<dbReference type="EMBL" id="KE747844">
    <property type="protein sequence ID" value="RMZ74255.1"/>
    <property type="molecule type" value="Genomic_DNA"/>
</dbReference>